<dbReference type="RefSeq" id="WP_246953946.1">
    <property type="nucleotide sequence ID" value="NZ_JALKII010000019.1"/>
</dbReference>
<accession>A0ABT0EB86</accession>
<gene>
    <name evidence="1" type="ORF">MU846_14350</name>
</gene>
<dbReference type="Proteomes" id="UP001165524">
    <property type="component" value="Unassembled WGS sequence"/>
</dbReference>
<comment type="caution">
    <text evidence="1">The sequence shown here is derived from an EMBL/GenBank/DDBJ whole genome shotgun (WGS) entry which is preliminary data.</text>
</comment>
<protein>
    <submittedName>
        <fullName evidence="1">Uncharacterized protein</fullName>
    </submittedName>
</protein>
<sequence>MTKSKLTSLSDADRKARMQAIRDELGPKGHAVLDRLERTIADYNMTDEELASFEARLTSLTKRPH</sequence>
<proteinExistence type="predicted"/>
<organism evidence="1 2">
    <name type="scientific">Alcanivorax quisquiliarum</name>
    <dbReference type="NCBI Taxonomy" id="2933565"/>
    <lineage>
        <taxon>Bacteria</taxon>
        <taxon>Pseudomonadati</taxon>
        <taxon>Pseudomonadota</taxon>
        <taxon>Gammaproteobacteria</taxon>
        <taxon>Oceanospirillales</taxon>
        <taxon>Alcanivoracaceae</taxon>
        <taxon>Alcanivorax</taxon>
    </lineage>
</organism>
<name>A0ABT0EB86_9GAMM</name>
<evidence type="ECO:0000313" key="2">
    <source>
        <dbReference type="Proteomes" id="UP001165524"/>
    </source>
</evidence>
<keyword evidence="2" id="KW-1185">Reference proteome</keyword>
<reference evidence="1" key="1">
    <citation type="submission" date="2022-04" db="EMBL/GenBank/DDBJ databases">
        <title>Alcanivorax sp. CY1518 draft genome sequence.</title>
        <authorList>
            <person name="Zhao G."/>
            <person name="An M."/>
        </authorList>
    </citation>
    <scope>NUCLEOTIDE SEQUENCE</scope>
    <source>
        <strain evidence="1">CY1518</strain>
    </source>
</reference>
<evidence type="ECO:0000313" key="1">
    <source>
        <dbReference type="EMBL" id="MCK0538887.1"/>
    </source>
</evidence>
<dbReference type="EMBL" id="JALKII010000019">
    <property type="protein sequence ID" value="MCK0538887.1"/>
    <property type="molecule type" value="Genomic_DNA"/>
</dbReference>